<dbReference type="AlphaFoldDB" id="A0A3A1YML6"/>
<evidence type="ECO:0000313" key="5">
    <source>
        <dbReference type="EMBL" id="RIY38696.1"/>
    </source>
</evidence>
<proteinExistence type="predicted"/>
<dbReference type="Gene3D" id="3.40.1780.10">
    <property type="entry name" value="QueA-like"/>
    <property type="match status" value="1"/>
</dbReference>
<dbReference type="EMBL" id="NRJF01000011">
    <property type="protein sequence ID" value="RIY38696.1"/>
    <property type="molecule type" value="Genomic_DNA"/>
</dbReference>
<keyword evidence="2" id="KW-0808">Transferase</keyword>
<evidence type="ECO:0000256" key="3">
    <source>
        <dbReference type="ARBA" id="ARBA00022691"/>
    </source>
</evidence>
<evidence type="ECO:0000256" key="1">
    <source>
        <dbReference type="ARBA" id="ARBA00022490"/>
    </source>
</evidence>
<keyword evidence="6" id="KW-1185">Reference proteome</keyword>
<organism evidence="5 6">
    <name type="scientific">Psittacicella gerlachiana</name>
    <dbReference type="NCBI Taxonomy" id="2028574"/>
    <lineage>
        <taxon>Bacteria</taxon>
        <taxon>Pseudomonadati</taxon>
        <taxon>Pseudomonadota</taxon>
        <taxon>Gammaproteobacteria</taxon>
        <taxon>Pasteurellales</taxon>
        <taxon>Psittacicellaceae</taxon>
        <taxon>Psittacicella</taxon>
    </lineage>
</organism>
<dbReference type="GO" id="GO:0051075">
    <property type="term" value="F:S-adenosylmethionine:tRNA ribosyltransferase-isomerase activity"/>
    <property type="evidence" value="ECO:0007669"/>
    <property type="project" value="TreeGrafter"/>
</dbReference>
<keyword evidence="1" id="KW-0963">Cytoplasm</keyword>
<evidence type="ECO:0000256" key="2">
    <source>
        <dbReference type="ARBA" id="ARBA00022679"/>
    </source>
</evidence>
<dbReference type="SUPFAM" id="SSF111337">
    <property type="entry name" value="QueA-like"/>
    <property type="match status" value="1"/>
</dbReference>
<protein>
    <recommendedName>
        <fullName evidence="7">S-adenosylmethionine:tRNA ribosyltransferase-isomerase</fullName>
    </recommendedName>
</protein>
<dbReference type="InterPro" id="IPR042118">
    <property type="entry name" value="QueA_dom1"/>
</dbReference>
<evidence type="ECO:0000256" key="4">
    <source>
        <dbReference type="ARBA" id="ARBA00022785"/>
    </source>
</evidence>
<gene>
    <name evidence="5" type="ORF">CKF59_00375</name>
</gene>
<sequence length="231" mass="26854">MVQFSINQYINSLDQDLASTQEIKLRRQNLVYRDLLDKISLKRIKELNQEAQIKELIAPREICHTINSLNLDTFSQLTLELDNHLTLITELWQFLQNLTQIDTSKFSATNQETLALIRHLTAEENNKNYSFTNHYINTSCELGTQIPLLPYTGNTEIFIHPGHKVHLVDYIITNFHLPKSTLIMLVAGFVGFKYCLSAYEHAIAHKYRFYSYGDSCFIPNLKQPQDLELLF</sequence>
<evidence type="ECO:0000313" key="6">
    <source>
        <dbReference type="Proteomes" id="UP000265964"/>
    </source>
</evidence>
<dbReference type="InterPro" id="IPR003699">
    <property type="entry name" value="QueA"/>
</dbReference>
<keyword evidence="4" id="KW-0671">Queuosine biosynthesis</keyword>
<comment type="caution">
    <text evidence="5">The sequence shown here is derived from an EMBL/GenBank/DDBJ whole genome shotgun (WGS) entry which is preliminary data.</text>
</comment>
<dbReference type="GO" id="GO:0008616">
    <property type="term" value="P:tRNA queuosine(34) biosynthetic process"/>
    <property type="evidence" value="ECO:0007669"/>
    <property type="project" value="UniProtKB-KW"/>
</dbReference>
<accession>A0A3A1YML6</accession>
<reference evidence="5 6" key="1">
    <citation type="submission" date="2017-08" db="EMBL/GenBank/DDBJ databases">
        <title>Reclassification of Bisgaard taxon 37 and 44.</title>
        <authorList>
            <person name="Christensen H."/>
        </authorList>
    </citation>
    <scope>NUCLEOTIDE SEQUENCE [LARGE SCALE GENOMIC DNA]</scope>
    <source>
        <strain evidence="5 6">EEAB3T1</strain>
    </source>
</reference>
<dbReference type="Proteomes" id="UP000265964">
    <property type="component" value="Unassembled WGS sequence"/>
</dbReference>
<name>A0A3A1YML6_9GAMM</name>
<dbReference type="Pfam" id="PF02547">
    <property type="entry name" value="Queuosine_synth"/>
    <property type="match status" value="1"/>
</dbReference>
<dbReference type="PANTHER" id="PTHR30307">
    <property type="entry name" value="S-ADENOSYLMETHIONINE:TRNA RIBOSYLTRANSFERASE-ISOMERASE"/>
    <property type="match status" value="1"/>
</dbReference>
<dbReference type="PANTHER" id="PTHR30307:SF0">
    <property type="entry name" value="S-ADENOSYLMETHIONINE:TRNA RIBOSYLTRANSFERASE-ISOMERASE"/>
    <property type="match status" value="1"/>
</dbReference>
<keyword evidence="3" id="KW-0949">S-adenosyl-L-methionine</keyword>
<evidence type="ECO:0008006" key="7">
    <source>
        <dbReference type="Google" id="ProtNLM"/>
    </source>
</evidence>
<dbReference type="InterPro" id="IPR036100">
    <property type="entry name" value="QueA_sf"/>
</dbReference>